<evidence type="ECO:0000256" key="5">
    <source>
        <dbReference type="ARBA" id="ARBA00022475"/>
    </source>
</evidence>
<comment type="subcellular location">
    <subcellularLocation>
        <location evidence="1">Cell inner membrane</location>
    </subcellularLocation>
</comment>
<keyword evidence="12" id="KW-1185">Reference proteome</keyword>
<comment type="similarity">
    <text evidence="2">Belongs to the GSP N family.</text>
</comment>
<dbReference type="GO" id="GO:0015627">
    <property type="term" value="C:type II protein secretion system complex"/>
    <property type="evidence" value="ECO:0007669"/>
    <property type="project" value="InterPro"/>
</dbReference>
<name>Q2G4Z0_NOVAD</name>
<dbReference type="RefSeq" id="WP_011446289.1">
    <property type="nucleotide sequence ID" value="NC_007794.1"/>
</dbReference>
<evidence type="ECO:0000256" key="10">
    <source>
        <dbReference type="ARBA" id="ARBA00030772"/>
    </source>
</evidence>
<evidence type="ECO:0000256" key="4">
    <source>
        <dbReference type="ARBA" id="ARBA00022448"/>
    </source>
</evidence>
<dbReference type="Pfam" id="PF01203">
    <property type="entry name" value="T2SSN"/>
    <property type="match status" value="1"/>
</dbReference>
<keyword evidence="8" id="KW-0653">Protein transport</keyword>
<keyword evidence="4" id="KW-0813">Transport</keyword>
<evidence type="ECO:0000256" key="1">
    <source>
        <dbReference type="ARBA" id="ARBA00004533"/>
    </source>
</evidence>
<organism evidence="11 12">
    <name type="scientific">Novosphingobium aromaticivorans (strain ATCC 700278 / DSM 12444 / CCUG 56034 / CIP 105152 / NBRC 16084 / F199)</name>
    <dbReference type="NCBI Taxonomy" id="279238"/>
    <lineage>
        <taxon>Bacteria</taxon>
        <taxon>Pseudomonadati</taxon>
        <taxon>Pseudomonadota</taxon>
        <taxon>Alphaproteobacteria</taxon>
        <taxon>Sphingomonadales</taxon>
        <taxon>Sphingomonadaceae</taxon>
        <taxon>Novosphingobium</taxon>
    </lineage>
</organism>
<keyword evidence="9" id="KW-0472">Membrane</keyword>
<dbReference type="STRING" id="279238.Saro_2647"/>
<dbReference type="InterPro" id="IPR022792">
    <property type="entry name" value="T2SS_protein-GspN"/>
</dbReference>
<reference evidence="12" key="1">
    <citation type="submission" date="2006-01" db="EMBL/GenBank/DDBJ databases">
        <title>Complete sequence of Novosphingobium aromaticivorans DSM 12444.</title>
        <authorList>
            <consortium name="US DOE Joint Genome Institute"/>
            <person name="Copeland A."/>
            <person name="Lucas S."/>
            <person name="Lapidus A."/>
            <person name="Barry K."/>
            <person name="Detter J.C."/>
            <person name="Glavina T."/>
            <person name="Hammon N."/>
            <person name="Israni S."/>
            <person name="Pitluck S."/>
            <person name="Chain P."/>
            <person name="Malfatti S."/>
            <person name="Shin M."/>
            <person name="Vergez L."/>
            <person name="Schmutz J."/>
            <person name="Larimer F."/>
            <person name="Land M."/>
            <person name="Kyrpides N."/>
            <person name="Ivanova N."/>
            <person name="Fredrickson J."/>
            <person name="Balkwill D."/>
            <person name="Romine M.F."/>
            <person name="Richardson P."/>
        </authorList>
    </citation>
    <scope>NUCLEOTIDE SEQUENCE [LARGE SCALE GENOMIC DNA]</scope>
    <source>
        <strain evidence="12">ATCC 700278 / DSM 12444 / CCUG 56034 / CIP 105152 / NBRC 16084 / F199</strain>
    </source>
</reference>
<proteinExistence type="inferred from homology"/>
<sequence>MIGRWIFVRERVFSRRGRIALAMLVALALVVLLPLRLVLGLVAPEGVTARSVEGPVWSGRIAELRAGPLPIGTVDAGADALPLILGRVGFRLSREGATPFSAKASLGLGGYRLADVNGTVALPDGLGTLPVTQIGFGDFNLRIADGSCVDAGGSMSLTLAPPGSLLPGTIALSGKARCQRGALVVPMQGPEGMERFTLRLNADGRWEGDLVLMGLPAETAGPLMQAGFAARPGGGLGLRTSGAF</sequence>
<evidence type="ECO:0000256" key="9">
    <source>
        <dbReference type="ARBA" id="ARBA00023136"/>
    </source>
</evidence>
<dbReference type="eggNOG" id="ENOG5033A9B">
    <property type="taxonomic scope" value="Bacteria"/>
</dbReference>
<dbReference type="Proteomes" id="UP000009134">
    <property type="component" value="Chromosome"/>
</dbReference>
<accession>Q2G4Z0</accession>
<evidence type="ECO:0000313" key="11">
    <source>
        <dbReference type="EMBL" id="ABD27083.1"/>
    </source>
</evidence>
<dbReference type="GO" id="GO:0005886">
    <property type="term" value="C:plasma membrane"/>
    <property type="evidence" value="ECO:0007669"/>
    <property type="project" value="UniProtKB-SubCell"/>
</dbReference>
<evidence type="ECO:0000256" key="3">
    <source>
        <dbReference type="ARBA" id="ARBA00021563"/>
    </source>
</evidence>
<evidence type="ECO:0000256" key="7">
    <source>
        <dbReference type="ARBA" id="ARBA00022692"/>
    </source>
</evidence>
<dbReference type="EMBL" id="CP000248">
    <property type="protein sequence ID" value="ABD27083.1"/>
    <property type="molecule type" value="Genomic_DNA"/>
</dbReference>
<gene>
    <name evidence="11" type="ordered locus">Saro_2647</name>
</gene>
<keyword evidence="7" id="KW-0812">Transmembrane</keyword>
<keyword evidence="5" id="KW-1003">Cell membrane</keyword>
<evidence type="ECO:0000256" key="6">
    <source>
        <dbReference type="ARBA" id="ARBA00022519"/>
    </source>
</evidence>
<keyword evidence="6" id="KW-0997">Cell inner membrane</keyword>
<protein>
    <recommendedName>
        <fullName evidence="3">Type II secretion system protein N</fullName>
    </recommendedName>
    <alternativeName>
        <fullName evidence="10">General secretion pathway protein N</fullName>
    </alternativeName>
</protein>
<dbReference type="HOGENOM" id="CLU_100998_0_0_5"/>
<evidence type="ECO:0000256" key="2">
    <source>
        <dbReference type="ARBA" id="ARBA00007208"/>
    </source>
</evidence>
<evidence type="ECO:0000256" key="8">
    <source>
        <dbReference type="ARBA" id="ARBA00022927"/>
    </source>
</evidence>
<dbReference type="KEGG" id="nar:Saro_2647"/>
<dbReference type="AlphaFoldDB" id="Q2G4Z0"/>
<dbReference type="GO" id="GO:0015628">
    <property type="term" value="P:protein secretion by the type II secretion system"/>
    <property type="evidence" value="ECO:0007669"/>
    <property type="project" value="InterPro"/>
</dbReference>
<evidence type="ECO:0000313" key="12">
    <source>
        <dbReference type="Proteomes" id="UP000009134"/>
    </source>
</evidence>